<dbReference type="GO" id="GO:0016846">
    <property type="term" value="F:carbon-sulfur lyase activity"/>
    <property type="evidence" value="ECO:0007669"/>
    <property type="project" value="InterPro"/>
</dbReference>
<evidence type="ECO:0000313" key="7">
    <source>
        <dbReference type="Proteomes" id="UP000214603"/>
    </source>
</evidence>
<comment type="similarity">
    <text evidence="1">Belongs to the Gfa family.</text>
</comment>
<dbReference type="RefSeq" id="WP_088603906.1">
    <property type="nucleotide sequence ID" value="NZ_NJIH01000007.1"/>
</dbReference>
<dbReference type="SUPFAM" id="SSF51316">
    <property type="entry name" value="Mss4-like"/>
    <property type="match status" value="1"/>
</dbReference>
<evidence type="ECO:0000259" key="5">
    <source>
        <dbReference type="PROSITE" id="PS51891"/>
    </source>
</evidence>
<evidence type="ECO:0000313" key="6">
    <source>
        <dbReference type="EMBL" id="OWT59176.1"/>
    </source>
</evidence>
<evidence type="ECO:0000256" key="1">
    <source>
        <dbReference type="ARBA" id="ARBA00005495"/>
    </source>
</evidence>
<comment type="caution">
    <text evidence="6">The sequence shown here is derived from an EMBL/GenBank/DDBJ whole genome shotgun (WGS) entry which is preliminary data.</text>
</comment>
<name>A0A225MD54_9BURK</name>
<dbReference type="OrthoDB" id="327703at2"/>
<sequence>MKVQGQCHCGAIRYEAEVQPGSMRICHCLDCQIMSGSAFRTNITAPAETFRLLQGKPRHYAKTADSGAQRVTGFCEECGTQLYATDPGTPKRYSLRVGTLAQRDQVGRPQAQIWTRRRVGWMPPLDGVGETEGQP</sequence>
<dbReference type="Pfam" id="PF04828">
    <property type="entry name" value="GFA"/>
    <property type="match status" value="1"/>
</dbReference>
<dbReference type="GO" id="GO:0046872">
    <property type="term" value="F:metal ion binding"/>
    <property type="evidence" value="ECO:0007669"/>
    <property type="project" value="UniProtKB-KW"/>
</dbReference>
<protein>
    <submittedName>
        <fullName evidence="6">Aldehyde-activating protein</fullName>
    </submittedName>
</protein>
<dbReference type="Proteomes" id="UP000214603">
    <property type="component" value="Unassembled WGS sequence"/>
</dbReference>
<dbReference type="Gene3D" id="3.90.1590.10">
    <property type="entry name" value="glutathione-dependent formaldehyde- activating enzyme (gfa)"/>
    <property type="match status" value="1"/>
</dbReference>
<proteinExistence type="inferred from homology"/>
<keyword evidence="7" id="KW-1185">Reference proteome</keyword>
<dbReference type="InterPro" id="IPR006913">
    <property type="entry name" value="CENP-V/GFA"/>
</dbReference>
<dbReference type="AlphaFoldDB" id="A0A225MD54"/>
<dbReference type="PANTHER" id="PTHR33337">
    <property type="entry name" value="GFA DOMAIN-CONTAINING PROTEIN"/>
    <property type="match status" value="1"/>
</dbReference>
<dbReference type="PANTHER" id="PTHR33337:SF40">
    <property type="entry name" value="CENP-V_GFA DOMAIN-CONTAINING PROTEIN-RELATED"/>
    <property type="match status" value="1"/>
</dbReference>
<feature type="domain" description="CENP-V/GFA" evidence="5">
    <location>
        <begin position="3"/>
        <end position="115"/>
    </location>
</feature>
<keyword evidence="4" id="KW-0456">Lyase</keyword>
<reference evidence="7" key="1">
    <citation type="submission" date="2017-06" db="EMBL/GenBank/DDBJ databases">
        <title>Herbaspirillum phytohormonus sp. nov., isolated from the root nodule of Robinia pseudoacacia in lead-zinc mine.</title>
        <authorList>
            <person name="Fan M."/>
            <person name="Lin Y."/>
        </authorList>
    </citation>
    <scope>NUCLEOTIDE SEQUENCE [LARGE SCALE GENOMIC DNA]</scope>
    <source>
        <strain evidence="7">SC-089</strain>
    </source>
</reference>
<organism evidence="6 7">
    <name type="scientific">Candidimonas nitroreducens</name>
    <dbReference type="NCBI Taxonomy" id="683354"/>
    <lineage>
        <taxon>Bacteria</taxon>
        <taxon>Pseudomonadati</taxon>
        <taxon>Pseudomonadota</taxon>
        <taxon>Betaproteobacteria</taxon>
        <taxon>Burkholderiales</taxon>
        <taxon>Alcaligenaceae</taxon>
        <taxon>Candidimonas</taxon>
    </lineage>
</organism>
<dbReference type="InterPro" id="IPR011057">
    <property type="entry name" value="Mss4-like_sf"/>
</dbReference>
<gene>
    <name evidence="6" type="ORF">CEY11_13420</name>
</gene>
<evidence type="ECO:0000256" key="4">
    <source>
        <dbReference type="ARBA" id="ARBA00023239"/>
    </source>
</evidence>
<keyword evidence="2" id="KW-0479">Metal-binding</keyword>
<keyword evidence="3" id="KW-0862">Zinc</keyword>
<accession>A0A225MD54</accession>
<evidence type="ECO:0000256" key="3">
    <source>
        <dbReference type="ARBA" id="ARBA00022833"/>
    </source>
</evidence>
<dbReference type="PROSITE" id="PS51891">
    <property type="entry name" value="CENP_V_GFA"/>
    <property type="match status" value="1"/>
</dbReference>
<evidence type="ECO:0000256" key="2">
    <source>
        <dbReference type="ARBA" id="ARBA00022723"/>
    </source>
</evidence>
<dbReference type="EMBL" id="NJIH01000007">
    <property type="protein sequence ID" value="OWT59176.1"/>
    <property type="molecule type" value="Genomic_DNA"/>
</dbReference>